<evidence type="ECO:0000313" key="1">
    <source>
        <dbReference type="EMBL" id="GEB34855.1"/>
    </source>
</evidence>
<dbReference type="RefSeq" id="WP_122966491.1">
    <property type="nucleotide sequence ID" value="NZ_BJMH01000029.1"/>
</dbReference>
<comment type="caution">
    <text evidence="1">The sequence shown here is derived from an EMBL/GenBank/DDBJ whole genome shotgun (WGS) entry which is preliminary data.</text>
</comment>
<dbReference type="AlphaFoldDB" id="A0A4Y3PPP0"/>
<evidence type="ECO:0000313" key="2">
    <source>
        <dbReference type="Proteomes" id="UP000316882"/>
    </source>
</evidence>
<keyword evidence="2" id="KW-1185">Reference proteome</keyword>
<reference evidence="1 2" key="1">
    <citation type="submission" date="2019-06" db="EMBL/GenBank/DDBJ databases">
        <title>Whole genome shotgun sequence of Brevibacillus parabrevis NBRC 12334.</title>
        <authorList>
            <person name="Hosoyama A."/>
            <person name="Uohara A."/>
            <person name="Ohji S."/>
            <person name="Ichikawa N."/>
        </authorList>
    </citation>
    <scope>NUCLEOTIDE SEQUENCE [LARGE SCALE GENOMIC DNA]</scope>
    <source>
        <strain evidence="1 2">NBRC 12334</strain>
    </source>
</reference>
<accession>A0A4Y3PPP0</accession>
<dbReference type="EMBL" id="BJMH01000029">
    <property type="protein sequence ID" value="GEB34855.1"/>
    <property type="molecule type" value="Genomic_DNA"/>
</dbReference>
<dbReference type="GeneID" id="87613159"/>
<name>A0A4Y3PPP0_BREPA</name>
<dbReference type="Proteomes" id="UP000316882">
    <property type="component" value="Unassembled WGS sequence"/>
</dbReference>
<organism evidence="1 2">
    <name type="scientific">Brevibacillus parabrevis</name>
    <dbReference type="NCBI Taxonomy" id="54914"/>
    <lineage>
        <taxon>Bacteria</taxon>
        <taxon>Bacillati</taxon>
        <taxon>Bacillota</taxon>
        <taxon>Bacilli</taxon>
        <taxon>Bacillales</taxon>
        <taxon>Paenibacillaceae</taxon>
        <taxon>Brevibacillus</taxon>
    </lineage>
</organism>
<protein>
    <submittedName>
        <fullName evidence="1">Uncharacterized protein</fullName>
    </submittedName>
</protein>
<proteinExistence type="predicted"/>
<sequence length="104" mass="11747">MPLIDYASGSRFAKQNLDLRKKVVKKLVELFTKYPYFLIDFQFFSAIMSFSVSNLVLSACQPIGELPVIVFMQISFPSFAGGKQGRIRQAGIPAPIFRYSMSKI</sequence>
<gene>
    <name evidence="1" type="ORF">BPA01_44350</name>
</gene>